<evidence type="ECO:0000256" key="6">
    <source>
        <dbReference type="SAM" id="Phobius"/>
    </source>
</evidence>
<dbReference type="EMBL" id="SGXD01000006">
    <property type="protein sequence ID" value="RZS79400.1"/>
    <property type="molecule type" value="Genomic_DNA"/>
</dbReference>
<feature type="transmembrane region" description="Helical" evidence="6">
    <location>
        <begin position="147"/>
        <end position="166"/>
    </location>
</feature>
<evidence type="ECO:0000256" key="2">
    <source>
        <dbReference type="ARBA" id="ARBA00007362"/>
    </source>
</evidence>
<evidence type="ECO:0000256" key="5">
    <source>
        <dbReference type="ARBA" id="ARBA00023136"/>
    </source>
</evidence>
<evidence type="ECO:0000313" key="8">
    <source>
        <dbReference type="EMBL" id="RZS79400.1"/>
    </source>
</evidence>
<evidence type="ECO:0000256" key="1">
    <source>
        <dbReference type="ARBA" id="ARBA00004141"/>
    </source>
</evidence>
<evidence type="ECO:0000256" key="4">
    <source>
        <dbReference type="ARBA" id="ARBA00022989"/>
    </source>
</evidence>
<sequence length="296" mass="29778">MLSGMPPDLLGRPPAPALVLGAIASVQCGSAVARTLFDDLSPSTVVLLRLVVSAVVLLAITRPRVWRWTREQALSAVVLGLAMGGMNLVFYESLQRVPLGVAVTVEFLGPMLLALAQSRGLVEGAWALLAGVGVALLGLAGGGSAPALGLLLAFLAGLLWAAYILASARTGRLLPGTQGLAVSLAVGAVLAALVTGVSEPHTVAKAFTHGSLLAHGAAVALLSSLVPYSLEMSALRRMPTRVFGVLMSLEPLGATLAGLAILGQRLTVVEVVALVLVSAASVGVTLGARAAAAAAA</sequence>
<protein>
    <submittedName>
        <fullName evidence="8">Inner membrane transporter RhtA</fullName>
    </submittedName>
</protein>
<feature type="transmembrane region" description="Helical" evidence="6">
    <location>
        <begin position="97"/>
        <end position="116"/>
    </location>
</feature>
<dbReference type="GO" id="GO:0016020">
    <property type="term" value="C:membrane"/>
    <property type="evidence" value="ECO:0007669"/>
    <property type="project" value="UniProtKB-SubCell"/>
</dbReference>
<comment type="subcellular location">
    <subcellularLocation>
        <location evidence="1">Membrane</location>
        <topology evidence="1">Multi-pass membrane protein</topology>
    </subcellularLocation>
</comment>
<feature type="transmembrane region" description="Helical" evidence="6">
    <location>
        <begin position="123"/>
        <end position="141"/>
    </location>
</feature>
<dbReference type="PANTHER" id="PTHR32322">
    <property type="entry name" value="INNER MEMBRANE TRANSPORTER"/>
    <property type="match status" value="1"/>
</dbReference>
<name>A0A4Q7NA78_9ACTN</name>
<dbReference type="AlphaFoldDB" id="A0A4Q7NA78"/>
<keyword evidence="9" id="KW-1185">Reference proteome</keyword>
<feature type="transmembrane region" description="Helical" evidence="6">
    <location>
        <begin position="268"/>
        <end position="292"/>
    </location>
</feature>
<dbReference type="InterPro" id="IPR050638">
    <property type="entry name" value="AA-Vitamin_Transporters"/>
</dbReference>
<feature type="transmembrane region" description="Helical" evidence="6">
    <location>
        <begin position="73"/>
        <end position="91"/>
    </location>
</feature>
<dbReference type="Proteomes" id="UP000293638">
    <property type="component" value="Unassembled WGS sequence"/>
</dbReference>
<evidence type="ECO:0000313" key="9">
    <source>
        <dbReference type="Proteomes" id="UP000293638"/>
    </source>
</evidence>
<dbReference type="InterPro" id="IPR000620">
    <property type="entry name" value="EamA_dom"/>
</dbReference>
<evidence type="ECO:0000259" key="7">
    <source>
        <dbReference type="Pfam" id="PF00892"/>
    </source>
</evidence>
<dbReference type="InterPro" id="IPR037185">
    <property type="entry name" value="EmrE-like"/>
</dbReference>
<feature type="transmembrane region" description="Helical" evidence="6">
    <location>
        <begin position="178"/>
        <end position="198"/>
    </location>
</feature>
<dbReference type="SUPFAM" id="SSF103481">
    <property type="entry name" value="Multidrug resistance efflux transporter EmrE"/>
    <property type="match status" value="2"/>
</dbReference>
<feature type="transmembrane region" description="Helical" evidence="6">
    <location>
        <begin position="210"/>
        <end position="230"/>
    </location>
</feature>
<feature type="transmembrane region" description="Helical" evidence="6">
    <location>
        <begin position="43"/>
        <end position="61"/>
    </location>
</feature>
<feature type="domain" description="EamA" evidence="7">
    <location>
        <begin position="148"/>
        <end position="284"/>
    </location>
</feature>
<accession>A0A4Q7NA78</accession>
<evidence type="ECO:0000256" key="3">
    <source>
        <dbReference type="ARBA" id="ARBA00022692"/>
    </source>
</evidence>
<keyword evidence="3 6" id="KW-0812">Transmembrane</keyword>
<dbReference type="Pfam" id="PF00892">
    <property type="entry name" value="EamA"/>
    <property type="match status" value="1"/>
</dbReference>
<keyword evidence="5 6" id="KW-0472">Membrane</keyword>
<gene>
    <name evidence="8" type="ORF">EV189_3753</name>
</gene>
<comment type="caution">
    <text evidence="8">The sequence shown here is derived from an EMBL/GenBank/DDBJ whole genome shotgun (WGS) entry which is preliminary data.</text>
</comment>
<dbReference type="PANTHER" id="PTHR32322:SF2">
    <property type="entry name" value="EAMA DOMAIN-CONTAINING PROTEIN"/>
    <property type="match status" value="1"/>
</dbReference>
<reference evidence="8 9" key="1">
    <citation type="submission" date="2019-02" db="EMBL/GenBank/DDBJ databases">
        <title>Genomic Encyclopedia of Type Strains, Phase IV (KMG-IV): sequencing the most valuable type-strain genomes for metagenomic binning, comparative biology and taxonomic classification.</title>
        <authorList>
            <person name="Goeker M."/>
        </authorList>
    </citation>
    <scope>NUCLEOTIDE SEQUENCE [LARGE SCALE GENOMIC DNA]</scope>
    <source>
        <strain evidence="8 9">DSM 45622</strain>
    </source>
</reference>
<feature type="transmembrane region" description="Helical" evidence="6">
    <location>
        <begin position="242"/>
        <end position="262"/>
    </location>
</feature>
<proteinExistence type="inferred from homology"/>
<comment type="similarity">
    <text evidence="2">Belongs to the EamA transporter family.</text>
</comment>
<organism evidence="8 9">
    <name type="scientific">Motilibacter rhizosphaerae</name>
    <dbReference type="NCBI Taxonomy" id="598652"/>
    <lineage>
        <taxon>Bacteria</taxon>
        <taxon>Bacillati</taxon>
        <taxon>Actinomycetota</taxon>
        <taxon>Actinomycetes</taxon>
        <taxon>Motilibacterales</taxon>
        <taxon>Motilibacteraceae</taxon>
        <taxon>Motilibacter</taxon>
    </lineage>
</organism>
<keyword evidence="4 6" id="KW-1133">Transmembrane helix</keyword>